<organism evidence="2 3">
    <name type="scientific">Gossypium tomentosum</name>
    <name type="common">Hawaiian cotton</name>
    <name type="synonym">Gossypium sandvicense</name>
    <dbReference type="NCBI Taxonomy" id="34277"/>
    <lineage>
        <taxon>Eukaryota</taxon>
        <taxon>Viridiplantae</taxon>
        <taxon>Streptophyta</taxon>
        <taxon>Embryophyta</taxon>
        <taxon>Tracheophyta</taxon>
        <taxon>Spermatophyta</taxon>
        <taxon>Magnoliopsida</taxon>
        <taxon>eudicotyledons</taxon>
        <taxon>Gunneridae</taxon>
        <taxon>Pentapetalae</taxon>
        <taxon>rosids</taxon>
        <taxon>malvids</taxon>
        <taxon>Malvales</taxon>
        <taxon>Malvaceae</taxon>
        <taxon>Malvoideae</taxon>
        <taxon>Gossypium</taxon>
    </lineage>
</organism>
<evidence type="ECO:0000256" key="1">
    <source>
        <dbReference type="SAM" id="SignalP"/>
    </source>
</evidence>
<sequence>MTKKNTIHFLFFLIALLVVRYCCCGRPLLVFICRYGGNVVGVAGAYRGYWWCRRGGASHGSVGGYSGAERMGLGLGPLYLGRVIGFWNWTRTIDWFLFLWVLNLFWYFGFDMGPSKLACLQGRLQISSPNTDLICFLENRCIPQNDIHTKSTFSIFSHRQIKCHGHGPSTYLSHWPFLVYTVPTDIIKYHSHPLFSNNLVMHFTFNAAHTYLDFIHTPDRFILSNI</sequence>
<keyword evidence="3" id="KW-1185">Reference proteome</keyword>
<dbReference type="AlphaFoldDB" id="A0A5D2PLH1"/>
<evidence type="ECO:0000313" key="3">
    <source>
        <dbReference type="Proteomes" id="UP000322667"/>
    </source>
</evidence>
<accession>A0A5D2PLH1</accession>
<dbReference type="Proteomes" id="UP000322667">
    <property type="component" value="Chromosome A08"/>
</dbReference>
<protein>
    <submittedName>
        <fullName evidence="2">Uncharacterized protein</fullName>
    </submittedName>
</protein>
<name>A0A5D2PLH1_GOSTO</name>
<proteinExistence type="predicted"/>
<reference evidence="2 3" key="1">
    <citation type="submission" date="2019-07" db="EMBL/GenBank/DDBJ databases">
        <title>WGS assembly of Gossypium tomentosum.</title>
        <authorList>
            <person name="Chen Z.J."/>
            <person name="Sreedasyam A."/>
            <person name="Ando A."/>
            <person name="Song Q."/>
            <person name="De L."/>
            <person name="Hulse-Kemp A."/>
            <person name="Ding M."/>
            <person name="Ye W."/>
            <person name="Kirkbride R."/>
            <person name="Jenkins J."/>
            <person name="Plott C."/>
            <person name="Lovell J."/>
            <person name="Lin Y.-M."/>
            <person name="Vaughn R."/>
            <person name="Liu B."/>
            <person name="Li W."/>
            <person name="Simpson S."/>
            <person name="Scheffler B."/>
            <person name="Saski C."/>
            <person name="Grover C."/>
            <person name="Hu G."/>
            <person name="Conover J."/>
            <person name="Carlson J."/>
            <person name="Shu S."/>
            <person name="Boston L."/>
            <person name="Williams M."/>
            <person name="Peterson D."/>
            <person name="Mcgee K."/>
            <person name="Jones D."/>
            <person name="Wendel J."/>
            <person name="Stelly D."/>
            <person name="Grimwood J."/>
            <person name="Schmutz J."/>
        </authorList>
    </citation>
    <scope>NUCLEOTIDE SEQUENCE [LARGE SCALE GENOMIC DNA]</scope>
    <source>
        <strain evidence="2">7179.01</strain>
    </source>
</reference>
<feature type="chain" id="PRO_5023115634" evidence="1">
    <location>
        <begin position="25"/>
        <end position="226"/>
    </location>
</feature>
<dbReference type="EMBL" id="CM017617">
    <property type="protein sequence ID" value="TYI16145.1"/>
    <property type="molecule type" value="Genomic_DNA"/>
</dbReference>
<keyword evidence="1" id="KW-0732">Signal</keyword>
<gene>
    <name evidence="2" type="ORF">ES332_A08G234200v1</name>
</gene>
<evidence type="ECO:0000313" key="2">
    <source>
        <dbReference type="EMBL" id="TYI16145.1"/>
    </source>
</evidence>
<feature type="signal peptide" evidence="1">
    <location>
        <begin position="1"/>
        <end position="24"/>
    </location>
</feature>